<reference evidence="2 3" key="1">
    <citation type="submission" date="2019-09" db="EMBL/GenBank/DDBJ databases">
        <title>A chromosome-level genome assembly of the Chinese tupelo Nyssa sinensis.</title>
        <authorList>
            <person name="Yang X."/>
            <person name="Kang M."/>
            <person name="Yang Y."/>
            <person name="Xiong H."/>
            <person name="Wang M."/>
            <person name="Zhang Z."/>
            <person name="Wang Z."/>
            <person name="Wu H."/>
            <person name="Ma T."/>
            <person name="Liu J."/>
            <person name="Xi Z."/>
        </authorList>
    </citation>
    <scope>NUCLEOTIDE SEQUENCE [LARGE SCALE GENOMIC DNA]</scope>
    <source>
        <strain evidence="2">J267</strain>
        <tissue evidence="2">Leaf</tissue>
    </source>
</reference>
<evidence type="ECO:0000256" key="1">
    <source>
        <dbReference type="SAM" id="MobiDB-lite"/>
    </source>
</evidence>
<dbReference type="Proteomes" id="UP000325577">
    <property type="component" value="Linkage Group LG2"/>
</dbReference>
<accession>A0A5J5AHH8</accession>
<protein>
    <submittedName>
        <fullName evidence="2">Uncharacterized protein</fullName>
    </submittedName>
</protein>
<keyword evidence="3" id="KW-1185">Reference proteome</keyword>
<feature type="compositionally biased region" description="Low complexity" evidence="1">
    <location>
        <begin position="53"/>
        <end position="70"/>
    </location>
</feature>
<gene>
    <name evidence="2" type="ORF">F0562_005192</name>
</gene>
<sequence>MSPAPPAPSDSPVSPDSPTPVTLPIPSPPAPRPRRTITRPAYLHDYVCPTLHAEPTASTPASPASGTTAARQSDAYGGDNRVVSTLDALTT</sequence>
<name>A0A5J5AHH8_9ASTE</name>
<proteinExistence type="predicted"/>
<evidence type="ECO:0000313" key="2">
    <source>
        <dbReference type="EMBL" id="KAA8530483.1"/>
    </source>
</evidence>
<feature type="compositionally biased region" description="Pro residues" evidence="1">
    <location>
        <begin position="1"/>
        <end position="31"/>
    </location>
</feature>
<dbReference type="EMBL" id="CM018043">
    <property type="protein sequence ID" value="KAA8530483.1"/>
    <property type="molecule type" value="Genomic_DNA"/>
</dbReference>
<evidence type="ECO:0000313" key="3">
    <source>
        <dbReference type="Proteomes" id="UP000325577"/>
    </source>
</evidence>
<dbReference type="AlphaFoldDB" id="A0A5J5AHH8"/>
<organism evidence="2 3">
    <name type="scientific">Nyssa sinensis</name>
    <dbReference type="NCBI Taxonomy" id="561372"/>
    <lineage>
        <taxon>Eukaryota</taxon>
        <taxon>Viridiplantae</taxon>
        <taxon>Streptophyta</taxon>
        <taxon>Embryophyta</taxon>
        <taxon>Tracheophyta</taxon>
        <taxon>Spermatophyta</taxon>
        <taxon>Magnoliopsida</taxon>
        <taxon>eudicotyledons</taxon>
        <taxon>Gunneridae</taxon>
        <taxon>Pentapetalae</taxon>
        <taxon>asterids</taxon>
        <taxon>Cornales</taxon>
        <taxon>Nyssaceae</taxon>
        <taxon>Nyssa</taxon>
    </lineage>
</organism>
<feature type="region of interest" description="Disordered" evidence="1">
    <location>
        <begin position="1"/>
        <end position="37"/>
    </location>
</feature>
<feature type="region of interest" description="Disordered" evidence="1">
    <location>
        <begin position="53"/>
        <end position="91"/>
    </location>
</feature>